<gene>
    <name evidence="2" type="ORF">OH76DRAFT_854388</name>
</gene>
<keyword evidence="3" id="KW-1185">Reference proteome</keyword>
<dbReference type="AlphaFoldDB" id="A0A371DR39"/>
<sequence length="230" mass="25559">MHCVRRCCRWPLVHERSPLKVHYLLASPRPSRPAQQHQELVTSPPIQASGPMPPHSRTYLPFRASAASLTSPPPILISRSLMTSTSPWTWRSPCASSAWLYPPSDINPGRSPSRTSKSTTGATYLRVALALRYPRGLLLAGTQRVCRAPLGRQPGGVIYGRCEAGSSLVGRLCPIPRSSRLRTQKDGTWRPSPHMWLTRTSRMLIASDLDPYTVLPCHIGVSNKRHSTER</sequence>
<dbReference type="EMBL" id="KZ857383">
    <property type="protein sequence ID" value="RDX54964.1"/>
    <property type="molecule type" value="Genomic_DNA"/>
</dbReference>
<evidence type="ECO:0000256" key="1">
    <source>
        <dbReference type="SAM" id="MobiDB-lite"/>
    </source>
</evidence>
<feature type="region of interest" description="Disordered" evidence="1">
    <location>
        <begin position="30"/>
        <end position="52"/>
    </location>
</feature>
<dbReference type="Proteomes" id="UP000256964">
    <property type="component" value="Unassembled WGS sequence"/>
</dbReference>
<reference evidence="2 3" key="1">
    <citation type="journal article" date="2018" name="Biotechnol. Biofuels">
        <title>Integrative visual omics of the white-rot fungus Polyporus brumalis exposes the biotechnological potential of its oxidative enzymes for delignifying raw plant biomass.</title>
        <authorList>
            <person name="Miyauchi S."/>
            <person name="Rancon A."/>
            <person name="Drula E."/>
            <person name="Hage H."/>
            <person name="Chaduli D."/>
            <person name="Favel A."/>
            <person name="Grisel S."/>
            <person name="Henrissat B."/>
            <person name="Herpoel-Gimbert I."/>
            <person name="Ruiz-Duenas F.J."/>
            <person name="Chevret D."/>
            <person name="Hainaut M."/>
            <person name="Lin J."/>
            <person name="Wang M."/>
            <person name="Pangilinan J."/>
            <person name="Lipzen A."/>
            <person name="Lesage-Meessen L."/>
            <person name="Navarro D."/>
            <person name="Riley R."/>
            <person name="Grigoriev I.V."/>
            <person name="Zhou S."/>
            <person name="Raouche S."/>
            <person name="Rosso M.N."/>
        </authorList>
    </citation>
    <scope>NUCLEOTIDE SEQUENCE [LARGE SCALE GENOMIC DNA]</scope>
    <source>
        <strain evidence="2 3">BRFM 1820</strain>
    </source>
</reference>
<organism evidence="2 3">
    <name type="scientific">Lentinus brumalis</name>
    <dbReference type="NCBI Taxonomy" id="2498619"/>
    <lineage>
        <taxon>Eukaryota</taxon>
        <taxon>Fungi</taxon>
        <taxon>Dikarya</taxon>
        <taxon>Basidiomycota</taxon>
        <taxon>Agaricomycotina</taxon>
        <taxon>Agaricomycetes</taxon>
        <taxon>Polyporales</taxon>
        <taxon>Polyporaceae</taxon>
        <taxon>Lentinus</taxon>
    </lineage>
</organism>
<accession>A0A371DR39</accession>
<evidence type="ECO:0000313" key="2">
    <source>
        <dbReference type="EMBL" id="RDX54964.1"/>
    </source>
</evidence>
<evidence type="ECO:0000313" key="3">
    <source>
        <dbReference type="Proteomes" id="UP000256964"/>
    </source>
</evidence>
<feature type="compositionally biased region" description="Polar residues" evidence="1">
    <location>
        <begin position="33"/>
        <end position="46"/>
    </location>
</feature>
<name>A0A371DR39_9APHY</name>
<protein>
    <submittedName>
        <fullName evidence="2">Uncharacterized protein</fullName>
    </submittedName>
</protein>
<proteinExistence type="predicted"/>